<dbReference type="EMBL" id="JAHRHJ020000006">
    <property type="protein sequence ID" value="KAH9313110.1"/>
    <property type="molecule type" value="Genomic_DNA"/>
</dbReference>
<reference evidence="1 2" key="1">
    <citation type="journal article" date="2021" name="Nat. Plants">
        <title>The Taxus genome provides insights into paclitaxel biosynthesis.</title>
        <authorList>
            <person name="Xiong X."/>
            <person name="Gou J."/>
            <person name="Liao Q."/>
            <person name="Li Y."/>
            <person name="Zhou Q."/>
            <person name="Bi G."/>
            <person name="Li C."/>
            <person name="Du R."/>
            <person name="Wang X."/>
            <person name="Sun T."/>
            <person name="Guo L."/>
            <person name="Liang H."/>
            <person name="Lu P."/>
            <person name="Wu Y."/>
            <person name="Zhang Z."/>
            <person name="Ro D.K."/>
            <person name="Shang Y."/>
            <person name="Huang S."/>
            <person name="Yan J."/>
        </authorList>
    </citation>
    <scope>NUCLEOTIDE SEQUENCE [LARGE SCALE GENOMIC DNA]</scope>
    <source>
        <strain evidence="1">Ta-2019</strain>
    </source>
</reference>
<evidence type="ECO:0000313" key="1">
    <source>
        <dbReference type="EMBL" id="KAH9313110.1"/>
    </source>
</evidence>
<sequence length="78" mass="8893">VCFLLVFGKIKKLKREEKNNSEIMDMEGNIVRFNGEKEKGKCEQLVMIAGHKKNVNEHVCRMIVGAGFKDKKKIVVEG</sequence>
<feature type="non-terminal residue" evidence="1">
    <location>
        <position position="78"/>
    </location>
</feature>
<evidence type="ECO:0000313" key="2">
    <source>
        <dbReference type="Proteomes" id="UP000824469"/>
    </source>
</evidence>
<gene>
    <name evidence="1" type="ORF">KI387_028145</name>
</gene>
<dbReference type="AlphaFoldDB" id="A0AA38G099"/>
<accession>A0AA38G099</accession>
<dbReference type="Proteomes" id="UP000824469">
    <property type="component" value="Unassembled WGS sequence"/>
</dbReference>
<protein>
    <submittedName>
        <fullName evidence="1">Uncharacterized protein</fullName>
    </submittedName>
</protein>
<feature type="non-terminal residue" evidence="1">
    <location>
        <position position="1"/>
    </location>
</feature>
<name>A0AA38G099_TAXCH</name>
<organism evidence="1 2">
    <name type="scientific">Taxus chinensis</name>
    <name type="common">Chinese yew</name>
    <name type="synonym">Taxus wallichiana var. chinensis</name>
    <dbReference type="NCBI Taxonomy" id="29808"/>
    <lineage>
        <taxon>Eukaryota</taxon>
        <taxon>Viridiplantae</taxon>
        <taxon>Streptophyta</taxon>
        <taxon>Embryophyta</taxon>
        <taxon>Tracheophyta</taxon>
        <taxon>Spermatophyta</taxon>
        <taxon>Pinopsida</taxon>
        <taxon>Pinidae</taxon>
        <taxon>Conifers II</taxon>
        <taxon>Cupressales</taxon>
        <taxon>Taxaceae</taxon>
        <taxon>Taxus</taxon>
    </lineage>
</organism>
<proteinExistence type="predicted"/>
<comment type="caution">
    <text evidence="1">The sequence shown here is derived from an EMBL/GenBank/DDBJ whole genome shotgun (WGS) entry which is preliminary data.</text>
</comment>
<keyword evidence="2" id="KW-1185">Reference proteome</keyword>